<dbReference type="RefSeq" id="WP_137686424.1">
    <property type="nucleotide sequence ID" value="NZ_BIFX01000003.1"/>
</dbReference>
<evidence type="ECO:0000313" key="3">
    <source>
        <dbReference type="EMBL" id="PZW28072.1"/>
    </source>
</evidence>
<feature type="domain" description="Thiopeptide-type bacteriocin biosynthesis" evidence="2">
    <location>
        <begin position="774"/>
        <end position="1034"/>
    </location>
</feature>
<protein>
    <submittedName>
        <fullName evidence="3">Thiopeptide-type bacteriocin biosynthesis protein</fullName>
    </submittedName>
</protein>
<comment type="caution">
    <text evidence="3">The sequence shown here is derived from an EMBL/GenBank/DDBJ whole genome shotgun (WGS) entry which is preliminary data.</text>
</comment>
<dbReference type="Pfam" id="PF04738">
    <property type="entry name" value="Lant_dehydr_N"/>
    <property type="match status" value="1"/>
</dbReference>
<dbReference type="InterPro" id="IPR006827">
    <property type="entry name" value="Lant_deHydtase_N"/>
</dbReference>
<sequence length="1049" mass="118883">MRNSEVPASRKERRALYKPLDGIMVRMPFLPVEAYLEETSVHALDPRVQRALAVGSLDLLDEIERNATDTKSRTQRERKLQRYLIRMTTRPTPYGLFAGAALAQWADRTALSRAAGEPIVRVRPDMEWLMRLIWRLETIKAIRPYLRLQANTAVHVRRGRIFLVEALPSGKAKPEKLVSVRATGVALRALSLTRTPMAYPELVKQLLATTPGATVQQVEGLLAALVQHTFLQTDLRPPLTGRHPALYLLERLREIPPLAPFLHAFEAYLVALQQGEHSSLDIGEYRRLLEQAHEVERVLDAISGQPTEQSEKNLLQVDMALPLAGARLTRAIGEEVAATVETMLRLTPLPEGIPYLKTYLNAFLERYGPWREVPLLELLDPHVGLGLPAPYTKERELPNEEPERFPGRDRALFELALQAFEKRQQVVLLDEPLVERLSTTTLSEERVPHSLDVYVSVVAPSAEAIDAGRYHLVIGPNVGVLQAGRALGRFADLLGDEAVAALRQIARTEEADAPGCIRAELVYLPKENRLANVLTYAPLGGYEICYGTSAGTDQKHVIPLDELVVGVRDNRFYVRWTARNCEILLSIGHMLNPIFAPPLVRFLCDISREQTPMLSRFYWGQAEAFPYLPRVQLGRSVLRLAQWEISARFHLKALQLETPEQFWQSLGRWREQWHVPRYVYAGEMDQRLLLDLERREHVEELRLQLLRKVPDRLILQEGLPGPADAWIEGPQGHYLSEFVVSLGRQRSEPMRPPMLPAFKAHTAIPRLCPPGSDWLFLKLYCAPSLQESLIAQMIRPFAQEALQERLATDWFFLRYLDPDPHVRLRFHGEKETLLQRLLPRVSAWATQLMTDGPCTRFTFDVYEREIERYGGESGILLAEQLFGADSRAVAALLHLQQTRRIPLDRIDLAVLSVDRLLAQLGLTPEQRRQWYRMGVTRRPEAGPGYRLRARQLRELIGNAQGLAHIEHGELVAAILDAREAELAPIARELAAAEERQELTLPLASLYGSYVHLHCNRLLGTDKDAESLTLQLLLRTHEGLARAPVADSSH</sequence>
<gene>
    <name evidence="3" type="ORF">EI42_03450</name>
</gene>
<keyword evidence="4" id="KW-1185">Reference proteome</keyword>
<evidence type="ECO:0000313" key="4">
    <source>
        <dbReference type="Proteomes" id="UP000248806"/>
    </source>
</evidence>
<name>A0A326U4W9_THEHA</name>
<proteinExistence type="predicted"/>
<accession>A0A326U4W9</accession>
<dbReference type="AlphaFoldDB" id="A0A326U4W9"/>
<feature type="domain" description="Lantibiotic dehydratase N-terminal" evidence="1">
    <location>
        <begin position="45"/>
        <end position="701"/>
    </location>
</feature>
<reference evidence="3 4" key="1">
    <citation type="submission" date="2018-06" db="EMBL/GenBank/DDBJ databases">
        <title>Genomic Encyclopedia of Archaeal and Bacterial Type Strains, Phase II (KMG-II): from individual species to whole genera.</title>
        <authorList>
            <person name="Goeker M."/>
        </authorList>
    </citation>
    <scope>NUCLEOTIDE SEQUENCE [LARGE SCALE GENOMIC DNA]</scope>
    <source>
        <strain evidence="3 4">ATCC BAA-1881</strain>
    </source>
</reference>
<dbReference type="InterPro" id="IPR023809">
    <property type="entry name" value="Thiopep_bacteriocin_synth_dom"/>
</dbReference>
<dbReference type="NCBIfam" id="TIGR03891">
    <property type="entry name" value="thiopep_ocin"/>
    <property type="match status" value="1"/>
</dbReference>
<dbReference type="EMBL" id="QKUF01000011">
    <property type="protein sequence ID" value="PZW28072.1"/>
    <property type="molecule type" value="Genomic_DNA"/>
</dbReference>
<dbReference type="Proteomes" id="UP000248806">
    <property type="component" value="Unassembled WGS sequence"/>
</dbReference>
<dbReference type="Pfam" id="PF14028">
    <property type="entry name" value="Lant_dehydr_C"/>
    <property type="match status" value="1"/>
</dbReference>
<evidence type="ECO:0000259" key="1">
    <source>
        <dbReference type="Pfam" id="PF04738"/>
    </source>
</evidence>
<dbReference type="OrthoDB" id="145323at2"/>
<organism evidence="3 4">
    <name type="scientific">Thermosporothrix hazakensis</name>
    <dbReference type="NCBI Taxonomy" id="644383"/>
    <lineage>
        <taxon>Bacteria</taxon>
        <taxon>Bacillati</taxon>
        <taxon>Chloroflexota</taxon>
        <taxon>Ktedonobacteria</taxon>
        <taxon>Ktedonobacterales</taxon>
        <taxon>Thermosporotrichaceae</taxon>
        <taxon>Thermosporothrix</taxon>
    </lineage>
</organism>
<evidence type="ECO:0000259" key="2">
    <source>
        <dbReference type="Pfam" id="PF14028"/>
    </source>
</evidence>